<name>A0A2M9CMD3_9MICO</name>
<dbReference type="RefSeq" id="WP_100365167.1">
    <property type="nucleotide sequence ID" value="NZ_PGFF01000001.1"/>
</dbReference>
<dbReference type="PROSITE" id="PS00671">
    <property type="entry name" value="D_2_HYDROXYACID_DH_3"/>
    <property type="match status" value="1"/>
</dbReference>
<dbReference type="InterPro" id="IPR006139">
    <property type="entry name" value="D-isomer_2_OHA_DH_cat_dom"/>
</dbReference>
<dbReference type="OrthoDB" id="117809at2"/>
<accession>A0A2M9CMD3</accession>
<evidence type="ECO:0000259" key="5">
    <source>
        <dbReference type="Pfam" id="PF00389"/>
    </source>
</evidence>
<keyword evidence="8" id="KW-1185">Reference proteome</keyword>
<evidence type="ECO:0000256" key="4">
    <source>
        <dbReference type="RuleBase" id="RU003719"/>
    </source>
</evidence>
<comment type="similarity">
    <text evidence="1 4">Belongs to the D-isomer specific 2-hydroxyacid dehydrogenase family.</text>
</comment>
<organism evidence="7 8">
    <name type="scientific">Diaminobutyricimonas aerilata</name>
    <dbReference type="NCBI Taxonomy" id="1162967"/>
    <lineage>
        <taxon>Bacteria</taxon>
        <taxon>Bacillati</taxon>
        <taxon>Actinomycetota</taxon>
        <taxon>Actinomycetes</taxon>
        <taxon>Micrococcales</taxon>
        <taxon>Microbacteriaceae</taxon>
        <taxon>Diaminobutyricimonas</taxon>
    </lineage>
</organism>
<dbReference type="SUPFAM" id="SSF51735">
    <property type="entry name" value="NAD(P)-binding Rossmann-fold domains"/>
    <property type="match status" value="1"/>
</dbReference>
<dbReference type="PROSITE" id="PS00670">
    <property type="entry name" value="D_2_HYDROXYACID_DH_2"/>
    <property type="match status" value="1"/>
</dbReference>
<dbReference type="InterPro" id="IPR043322">
    <property type="entry name" value="CtBP"/>
</dbReference>
<dbReference type="GO" id="GO:0003714">
    <property type="term" value="F:transcription corepressor activity"/>
    <property type="evidence" value="ECO:0007669"/>
    <property type="project" value="InterPro"/>
</dbReference>
<dbReference type="PANTHER" id="PTHR43761:SF1">
    <property type="entry name" value="D-ISOMER SPECIFIC 2-HYDROXYACID DEHYDROGENASE CATALYTIC DOMAIN-CONTAINING PROTEIN-RELATED"/>
    <property type="match status" value="1"/>
</dbReference>
<dbReference type="GO" id="GO:0051287">
    <property type="term" value="F:NAD binding"/>
    <property type="evidence" value="ECO:0007669"/>
    <property type="project" value="InterPro"/>
</dbReference>
<sequence>MSGGIVVTDQAFGGVERERALAERHGVPFAEFSCRTEDETVEAVAGARVALVNFAPMTRRVLAALADGATVIRYGIGFDNVDVAAATELGVAVCNVPDYGADTVADHTVASLLGLLRRLKGYDRAVRERGWLGAGELGPLRGFAETTVGLVGTGRIGRSVAARLRPFGFRIVASDPFVSAEQLAPLGIELVSFDELLRISHAVSLHAPLTPENEHLIDAAALAAMPEGAVLVNTSRGGLVDTLALADALRSGHLAGAALDVVEPEPLPDGSPLREIDAVVLTPHAAFFSDTSLAALQRLATEEAERALLGQPLRCRVA</sequence>
<gene>
    <name evidence="7" type="ORF">CLV46_2614</name>
</gene>
<dbReference type="EMBL" id="PGFF01000001">
    <property type="protein sequence ID" value="PJJ73034.1"/>
    <property type="molecule type" value="Genomic_DNA"/>
</dbReference>
<reference evidence="7 8" key="1">
    <citation type="submission" date="2017-11" db="EMBL/GenBank/DDBJ databases">
        <title>Genomic Encyclopedia of Archaeal and Bacterial Type Strains, Phase II (KMG-II): From Individual Species to Whole Genera.</title>
        <authorList>
            <person name="Goeker M."/>
        </authorList>
    </citation>
    <scope>NUCLEOTIDE SEQUENCE [LARGE SCALE GENOMIC DNA]</scope>
    <source>
        <strain evidence="7 8">DSM 27393</strain>
    </source>
</reference>
<feature type="domain" description="D-isomer specific 2-hydroxyacid dehydrogenase catalytic" evidence="5">
    <location>
        <begin position="27"/>
        <end position="317"/>
    </location>
</feature>
<dbReference type="SUPFAM" id="SSF52283">
    <property type="entry name" value="Formate/glycerate dehydrogenase catalytic domain-like"/>
    <property type="match status" value="1"/>
</dbReference>
<dbReference type="Gene3D" id="3.40.50.720">
    <property type="entry name" value="NAD(P)-binding Rossmann-like Domain"/>
    <property type="match status" value="2"/>
</dbReference>
<dbReference type="InterPro" id="IPR036291">
    <property type="entry name" value="NAD(P)-bd_dom_sf"/>
</dbReference>
<dbReference type="AlphaFoldDB" id="A0A2M9CMD3"/>
<evidence type="ECO:0000256" key="1">
    <source>
        <dbReference type="ARBA" id="ARBA00005854"/>
    </source>
</evidence>
<dbReference type="Pfam" id="PF02826">
    <property type="entry name" value="2-Hacid_dh_C"/>
    <property type="match status" value="1"/>
</dbReference>
<protein>
    <submittedName>
        <fullName evidence="7">D-3-phosphoglycerate dehydrogenase</fullName>
    </submittedName>
</protein>
<dbReference type="Proteomes" id="UP000228758">
    <property type="component" value="Unassembled WGS sequence"/>
</dbReference>
<evidence type="ECO:0000313" key="8">
    <source>
        <dbReference type="Proteomes" id="UP000228758"/>
    </source>
</evidence>
<dbReference type="Pfam" id="PF00389">
    <property type="entry name" value="2-Hacid_dh"/>
    <property type="match status" value="1"/>
</dbReference>
<comment type="caution">
    <text evidence="7">The sequence shown here is derived from an EMBL/GenBank/DDBJ whole genome shotgun (WGS) entry which is preliminary data.</text>
</comment>
<dbReference type="PANTHER" id="PTHR43761">
    <property type="entry name" value="D-ISOMER SPECIFIC 2-HYDROXYACID DEHYDROGENASE FAMILY PROTEIN (AFU_ORTHOLOGUE AFUA_1G13630)"/>
    <property type="match status" value="1"/>
</dbReference>
<dbReference type="GO" id="GO:0016616">
    <property type="term" value="F:oxidoreductase activity, acting on the CH-OH group of donors, NAD or NADP as acceptor"/>
    <property type="evidence" value="ECO:0007669"/>
    <property type="project" value="InterPro"/>
</dbReference>
<evidence type="ECO:0000259" key="6">
    <source>
        <dbReference type="Pfam" id="PF02826"/>
    </source>
</evidence>
<dbReference type="InterPro" id="IPR050418">
    <property type="entry name" value="D-iso_2-hydroxyacid_DH_PdxB"/>
</dbReference>
<feature type="domain" description="D-isomer specific 2-hydroxyacid dehydrogenase NAD-binding" evidence="6">
    <location>
        <begin position="110"/>
        <end position="286"/>
    </location>
</feature>
<keyword evidence="3" id="KW-0520">NAD</keyword>
<evidence type="ECO:0000256" key="3">
    <source>
        <dbReference type="ARBA" id="ARBA00023027"/>
    </source>
</evidence>
<dbReference type="InterPro" id="IPR029753">
    <property type="entry name" value="D-isomer_DH_CS"/>
</dbReference>
<evidence type="ECO:0000313" key="7">
    <source>
        <dbReference type="EMBL" id="PJJ73034.1"/>
    </source>
</evidence>
<dbReference type="CDD" id="cd05299">
    <property type="entry name" value="CtBP_dh"/>
    <property type="match status" value="1"/>
</dbReference>
<dbReference type="InterPro" id="IPR006140">
    <property type="entry name" value="D-isomer_DH_NAD-bd"/>
</dbReference>
<evidence type="ECO:0000256" key="2">
    <source>
        <dbReference type="ARBA" id="ARBA00023002"/>
    </source>
</evidence>
<keyword evidence="2 4" id="KW-0560">Oxidoreductase</keyword>
<proteinExistence type="inferred from homology"/>